<dbReference type="GO" id="GO:0005886">
    <property type="term" value="C:plasma membrane"/>
    <property type="evidence" value="ECO:0007669"/>
    <property type="project" value="UniProtKB-SubCell"/>
</dbReference>
<feature type="domain" description="ABC transmembrane type-2" evidence="9">
    <location>
        <begin position="138"/>
        <end position="375"/>
    </location>
</feature>
<evidence type="ECO:0000256" key="6">
    <source>
        <dbReference type="ARBA" id="ARBA00022989"/>
    </source>
</evidence>
<evidence type="ECO:0000256" key="5">
    <source>
        <dbReference type="ARBA" id="ARBA00022692"/>
    </source>
</evidence>
<evidence type="ECO:0000256" key="2">
    <source>
        <dbReference type="ARBA" id="ARBA00007783"/>
    </source>
</evidence>
<name>A0A0U1L693_9FIRM</name>
<feature type="transmembrane region" description="Helical" evidence="8">
    <location>
        <begin position="347"/>
        <end position="368"/>
    </location>
</feature>
<feature type="transmembrane region" description="Helical" evidence="8">
    <location>
        <begin position="231"/>
        <end position="255"/>
    </location>
</feature>
<comment type="similarity">
    <text evidence="2">Belongs to the ABC-2 integral membrane protein family.</text>
</comment>
<sequence length="377" mass="41391">MNITRLIAIAKKEFTHISRDPRSLGMAIAIPLLLILLFGSSLSLDVDNVPLVIWDQSSSPQSREYINLFTASPYFGLKGYITSYQEVEQAIDTRKALLALVIPPQFARNLESGQIAKVQLIVDGSDANTATIAISYAQTITASYTNKLMLTTNMQYNGKIPAIPLEAQPRAWFNQDMSAKNYIVPGLIAVIMMVIAALLTSLTVAREWENGTMEQLITTPIKTHELILGKLFPYFVIGLLDVLLAVLMGEFIFHVPLRGSIALVFGLSTVFLVGSLTMGMLISIATRSQLLASQLAMILTFLPSFLLSGFMYAIANMPLAIQGLTYLIPSRYFVAILKNIYLKGAGISILLADAIILLIFSVVILLIANAKFKKRLV</sequence>
<protein>
    <submittedName>
        <fullName evidence="10">ABC transport system, permease component YbhR</fullName>
    </submittedName>
</protein>
<dbReference type="PANTHER" id="PTHR30294:SF29">
    <property type="entry name" value="MULTIDRUG ABC TRANSPORTER PERMEASE YBHS-RELATED"/>
    <property type="match status" value="1"/>
</dbReference>
<dbReference type="InterPro" id="IPR051449">
    <property type="entry name" value="ABC-2_transporter_component"/>
</dbReference>
<comment type="subcellular location">
    <subcellularLocation>
        <location evidence="1">Cell membrane</location>
        <topology evidence="1">Multi-pass membrane protein</topology>
    </subcellularLocation>
</comment>
<dbReference type="InterPro" id="IPR013525">
    <property type="entry name" value="ABC2_TM"/>
</dbReference>
<proteinExistence type="inferred from homology"/>
<evidence type="ECO:0000256" key="3">
    <source>
        <dbReference type="ARBA" id="ARBA00022448"/>
    </source>
</evidence>
<evidence type="ECO:0000256" key="1">
    <source>
        <dbReference type="ARBA" id="ARBA00004651"/>
    </source>
</evidence>
<evidence type="ECO:0000256" key="4">
    <source>
        <dbReference type="ARBA" id="ARBA00022475"/>
    </source>
</evidence>
<evidence type="ECO:0000313" key="11">
    <source>
        <dbReference type="Proteomes" id="UP000049855"/>
    </source>
</evidence>
<dbReference type="AlphaFoldDB" id="A0A0U1L693"/>
<keyword evidence="11" id="KW-1185">Reference proteome</keyword>
<gene>
    <name evidence="10" type="ORF">SpAn4DRAFT_4399</name>
</gene>
<dbReference type="PROSITE" id="PS51012">
    <property type="entry name" value="ABC_TM2"/>
    <property type="match status" value="1"/>
</dbReference>
<dbReference type="EMBL" id="CTRP01000016">
    <property type="protein sequence ID" value="CQR75035.1"/>
    <property type="molecule type" value="Genomic_DNA"/>
</dbReference>
<keyword evidence="6 8" id="KW-1133">Transmembrane helix</keyword>
<feature type="transmembrane region" description="Helical" evidence="8">
    <location>
        <begin position="182"/>
        <end position="205"/>
    </location>
</feature>
<accession>A0A0U1L693</accession>
<evidence type="ECO:0000256" key="8">
    <source>
        <dbReference type="SAM" id="Phobius"/>
    </source>
</evidence>
<evidence type="ECO:0000259" key="9">
    <source>
        <dbReference type="PROSITE" id="PS51012"/>
    </source>
</evidence>
<dbReference type="Pfam" id="PF12698">
    <property type="entry name" value="ABC2_membrane_3"/>
    <property type="match status" value="1"/>
</dbReference>
<keyword evidence="5 8" id="KW-0812">Transmembrane</keyword>
<dbReference type="GO" id="GO:0140359">
    <property type="term" value="F:ABC-type transporter activity"/>
    <property type="evidence" value="ECO:0007669"/>
    <property type="project" value="InterPro"/>
</dbReference>
<dbReference type="Gene3D" id="3.40.1710.10">
    <property type="entry name" value="abc type-2 transporter like domain"/>
    <property type="match status" value="1"/>
</dbReference>
<dbReference type="RefSeq" id="WP_021171258.1">
    <property type="nucleotide sequence ID" value="NZ_CTRP01000016.1"/>
</dbReference>
<feature type="transmembrane region" description="Helical" evidence="8">
    <location>
        <begin position="261"/>
        <end position="283"/>
    </location>
</feature>
<keyword evidence="3" id="KW-0813">Transport</keyword>
<dbReference type="PANTHER" id="PTHR30294">
    <property type="entry name" value="MEMBRANE COMPONENT OF ABC TRANSPORTER YHHJ-RELATED"/>
    <property type="match status" value="1"/>
</dbReference>
<feature type="transmembrane region" description="Helical" evidence="8">
    <location>
        <begin position="295"/>
        <end position="315"/>
    </location>
</feature>
<dbReference type="InterPro" id="IPR047817">
    <property type="entry name" value="ABC2_TM_bact-type"/>
</dbReference>
<organism evidence="10 11">
    <name type="scientific">Sporomusa ovata</name>
    <dbReference type="NCBI Taxonomy" id="2378"/>
    <lineage>
        <taxon>Bacteria</taxon>
        <taxon>Bacillati</taxon>
        <taxon>Bacillota</taxon>
        <taxon>Negativicutes</taxon>
        <taxon>Selenomonadales</taxon>
        <taxon>Sporomusaceae</taxon>
        <taxon>Sporomusa</taxon>
    </lineage>
</organism>
<evidence type="ECO:0000313" key="10">
    <source>
        <dbReference type="EMBL" id="CQR75035.1"/>
    </source>
</evidence>
<keyword evidence="4" id="KW-1003">Cell membrane</keyword>
<evidence type="ECO:0000256" key="7">
    <source>
        <dbReference type="ARBA" id="ARBA00023136"/>
    </source>
</evidence>
<keyword evidence="7 8" id="KW-0472">Membrane</keyword>
<dbReference type="Proteomes" id="UP000049855">
    <property type="component" value="Unassembled WGS sequence"/>
</dbReference>
<reference evidence="11" key="1">
    <citation type="submission" date="2015-03" db="EMBL/GenBank/DDBJ databases">
        <authorList>
            <person name="Nijsse Bart"/>
        </authorList>
    </citation>
    <scope>NUCLEOTIDE SEQUENCE [LARGE SCALE GENOMIC DNA]</scope>
</reference>